<evidence type="ECO:0000259" key="3">
    <source>
        <dbReference type="PROSITE" id="PS50024"/>
    </source>
</evidence>
<name>A0A8T2PHW3_9TELE</name>
<feature type="domain" description="SEA" evidence="3">
    <location>
        <begin position="152"/>
        <end position="277"/>
    </location>
</feature>
<dbReference type="PANTHER" id="PTHR14636">
    <property type="entry name" value="TPA-INDUCED TRANSMEMBRANE PROTEIN"/>
    <property type="match status" value="1"/>
</dbReference>
<evidence type="ECO:0000313" key="5">
    <source>
        <dbReference type="Proteomes" id="UP000824540"/>
    </source>
</evidence>
<dbReference type="Pfam" id="PF01390">
    <property type="entry name" value="SEA"/>
    <property type="match status" value="1"/>
</dbReference>
<dbReference type="InterPro" id="IPR036364">
    <property type="entry name" value="SEA_dom_sf"/>
</dbReference>
<comment type="caution">
    <text evidence="4">The sequence shown here is derived from an EMBL/GenBank/DDBJ whole genome shotgun (WGS) entry which is preliminary data.</text>
</comment>
<dbReference type="PROSITE" id="PS50024">
    <property type="entry name" value="SEA"/>
    <property type="match status" value="1"/>
</dbReference>
<reference evidence="4" key="1">
    <citation type="thesis" date="2021" institute="BYU ScholarsArchive" country="Provo, UT, USA">
        <title>Applications of and Algorithms for Genome Assembly and Genomic Analyses with an Emphasis on Marine Teleosts.</title>
        <authorList>
            <person name="Pickett B.D."/>
        </authorList>
    </citation>
    <scope>NUCLEOTIDE SEQUENCE</scope>
    <source>
        <strain evidence="4">HI-2016</strain>
    </source>
</reference>
<feature type="transmembrane region" description="Helical" evidence="2">
    <location>
        <begin position="111"/>
        <end position="137"/>
    </location>
</feature>
<keyword evidence="2" id="KW-1133">Transmembrane helix</keyword>
<keyword evidence="2" id="KW-0812">Transmembrane</keyword>
<protein>
    <recommendedName>
        <fullName evidence="3">SEA domain-containing protein</fullName>
    </recommendedName>
</protein>
<proteinExistence type="predicted"/>
<dbReference type="PANTHER" id="PTHR14636:SF1">
    <property type="entry name" value="TPA-INDUCED TRANSMEMBRANE PROTEIN"/>
    <property type="match status" value="1"/>
</dbReference>
<gene>
    <name evidence="4" type="ORF">JZ751_002142</name>
</gene>
<organism evidence="4 5">
    <name type="scientific">Albula glossodonta</name>
    <name type="common">roundjaw bonefish</name>
    <dbReference type="NCBI Taxonomy" id="121402"/>
    <lineage>
        <taxon>Eukaryota</taxon>
        <taxon>Metazoa</taxon>
        <taxon>Chordata</taxon>
        <taxon>Craniata</taxon>
        <taxon>Vertebrata</taxon>
        <taxon>Euteleostomi</taxon>
        <taxon>Actinopterygii</taxon>
        <taxon>Neopterygii</taxon>
        <taxon>Teleostei</taxon>
        <taxon>Albuliformes</taxon>
        <taxon>Albulidae</taxon>
        <taxon>Albula</taxon>
    </lineage>
</organism>
<accession>A0A8T2PHW3</accession>
<dbReference type="InterPro" id="IPR033223">
    <property type="entry name" value="TTMP"/>
</dbReference>
<dbReference type="InterPro" id="IPR000082">
    <property type="entry name" value="SEA_dom"/>
</dbReference>
<evidence type="ECO:0000256" key="1">
    <source>
        <dbReference type="SAM" id="MobiDB-lite"/>
    </source>
</evidence>
<dbReference type="AlphaFoldDB" id="A0A8T2PHW3"/>
<keyword evidence="5" id="KW-1185">Reference proteome</keyword>
<dbReference type="OrthoDB" id="8879801at2759"/>
<dbReference type="Proteomes" id="UP000824540">
    <property type="component" value="Unassembled WGS sequence"/>
</dbReference>
<evidence type="ECO:0000256" key="2">
    <source>
        <dbReference type="SAM" id="Phobius"/>
    </source>
</evidence>
<dbReference type="EMBL" id="JAFBMS010000011">
    <property type="protein sequence ID" value="KAG9348407.1"/>
    <property type="molecule type" value="Genomic_DNA"/>
</dbReference>
<dbReference type="Gene3D" id="3.30.70.960">
    <property type="entry name" value="SEA domain"/>
    <property type="match status" value="1"/>
</dbReference>
<dbReference type="SUPFAM" id="SSF82671">
    <property type="entry name" value="SEA domain"/>
    <property type="match status" value="1"/>
</dbReference>
<feature type="region of interest" description="Disordered" evidence="1">
    <location>
        <begin position="42"/>
        <end position="63"/>
    </location>
</feature>
<evidence type="ECO:0000313" key="4">
    <source>
        <dbReference type="EMBL" id="KAG9348407.1"/>
    </source>
</evidence>
<keyword evidence="2" id="KW-0472">Membrane</keyword>
<sequence>MDEAIELDLIRKQTDELLDNNNLQNEWDIKVQVAAGEQPFPEITQSSPLLSDEQREGVHSSNGARVANGRESLSVTVENSCLHSGQEEPSNGQRKGILSYQNRVVVCGLRLWVVLALILLLITALVITLSLVLYSVLYEDEDDTFDHESFVVPMFYSGTLSLVNQNFSANLPSALSNQNLALSNQLKEKLSNIYSSSPALGRYFSDVGMYAYRNGTITAHYWLKFLMPLDHEELVRYTLSREMVYNVLRQHLYDQEVNTDQFLYIDPVTVYMEVGNWTLIND</sequence>